<evidence type="ECO:0000313" key="2">
    <source>
        <dbReference type="EMBL" id="CAF4100479.1"/>
    </source>
</evidence>
<feature type="region of interest" description="Disordered" evidence="1">
    <location>
        <begin position="36"/>
        <end position="160"/>
    </location>
</feature>
<name>A0A820AT50_9BILA</name>
<organism evidence="3 4">
    <name type="scientific">Rotaria magnacalcarata</name>
    <dbReference type="NCBI Taxonomy" id="392030"/>
    <lineage>
        <taxon>Eukaryota</taxon>
        <taxon>Metazoa</taxon>
        <taxon>Spiralia</taxon>
        <taxon>Gnathifera</taxon>
        <taxon>Rotifera</taxon>
        <taxon>Eurotatoria</taxon>
        <taxon>Bdelloidea</taxon>
        <taxon>Philodinida</taxon>
        <taxon>Philodinidae</taxon>
        <taxon>Rotaria</taxon>
    </lineage>
</organism>
<feature type="compositionally biased region" description="Polar residues" evidence="1">
    <location>
        <begin position="116"/>
        <end position="144"/>
    </location>
</feature>
<dbReference type="Proteomes" id="UP000663866">
    <property type="component" value="Unassembled WGS sequence"/>
</dbReference>
<protein>
    <submittedName>
        <fullName evidence="3">Uncharacterized protein</fullName>
    </submittedName>
</protein>
<feature type="region of interest" description="Disordered" evidence="1">
    <location>
        <begin position="339"/>
        <end position="367"/>
    </location>
</feature>
<dbReference type="Proteomes" id="UP000663842">
    <property type="component" value="Unassembled WGS sequence"/>
</dbReference>
<dbReference type="EMBL" id="CAJOBG010006283">
    <property type="protein sequence ID" value="CAF4182131.1"/>
    <property type="molecule type" value="Genomic_DNA"/>
</dbReference>
<feature type="compositionally biased region" description="Basic and acidic residues" evidence="1">
    <location>
        <begin position="89"/>
        <end position="101"/>
    </location>
</feature>
<feature type="compositionally biased region" description="Polar residues" evidence="1">
    <location>
        <begin position="339"/>
        <end position="361"/>
    </location>
</feature>
<evidence type="ECO:0000313" key="4">
    <source>
        <dbReference type="Proteomes" id="UP000663866"/>
    </source>
</evidence>
<dbReference type="EMBL" id="CAJOBF010003621">
    <property type="protein sequence ID" value="CAF4100479.1"/>
    <property type="molecule type" value="Genomic_DNA"/>
</dbReference>
<evidence type="ECO:0000313" key="3">
    <source>
        <dbReference type="EMBL" id="CAF4182131.1"/>
    </source>
</evidence>
<dbReference type="AlphaFoldDB" id="A0A820AT50"/>
<feature type="compositionally biased region" description="Acidic residues" evidence="1">
    <location>
        <begin position="46"/>
        <end position="85"/>
    </location>
</feature>
<evidence type="ECO:0000256" key="1">
    <source>
        <dbReference type="SAM" id="MobiDB-lite"/>
    </source>
</evidence>
<accession>A0A820AT50</accession>
<sequence>MRNKRIRGTILLIGSEEQCTQSVQIIERTKQAVEEISTQDSIADPVNDEDEEIGALDEDLEKNSDDVCEENGDDGSEESSEDDENVVIAERRIEKQAKTKEGSSSMQRSKTKEIESTNSNRSPLSVITNTNDHSSCLSTESSITVKRKGSPNDLSNTFPSNNKKIKHVGYVSIRDHSKIVSQLAAAEEENLVYQTTWMPRPVDKATLQYFIYIGKVLSNDPSVSENEANEAVNKTELIEKICSTLGITESELAKCAGKTILSTARRVISKKYPNSSTVFADVDKDHIQAAADMSARPSRWTKWRENRRLDYAIQLGGKLFQPEFTTEEVDIDMQNVGVNENQSNNADDISNEQENLITNNMWDEEDS</sequence>
<keyword evidence="4" id="KW-1185">Reference proteome</keyword>
<proteinExistence type="predicted"/>
<comment type="caution">
    <text evidence="3">The sequence shown here is derived from an EMBL/GenBank/DDBJ whole genome shotgun (WGS) entry which is preliminary data.</text>
</comment>
<gene>
    <name evidence="3" type="ORF">OVN521_LOCUS25340</name>
    <name evidence="2" type="ORF">UXM345_LOCUS22207</name>
</gene>
<reference evidence="3" key="1">
    <citation type="submission" date="2021-02" db="EMBL/GenBank/DDBJ databases">
        <authorList>
            <person name="Nowell W R."/>
        </authorList>
    </citation>
    <scope>NUCLEOTIDE SEQUENCE</scope>
</reference>